<reference evidence="3" key="1">
    <citation type="submission" date="2021-02" db="EMBL/GenBank/DDBJ databases">
        <authorList>
            <person name="Dougan E. K."/>
            <person name="Rhodes N."/>
            <person name="Thang M."/>
            <person name="Chan C."/>
        </authorList>
    </citation>
    <scope>NUCLEOTIDE SEQUENCE</scope>
</reference>
<feature type="non-terminal residue" evidence="3">
    <location>
        <position position="1"/>
    </location>
</feature>
<dbReference type="PROSITE" id="PS00600">
    <property type="entry name" value="AA_TRANSFER_CLASS_3"/>
    <property type="match status" value="1"/>
</dbReference>
<dbReference type="InterPro" id="IPR005814">
    <property type="entry name" value="Aminotrans_3"/>
</dbReference>
<dbReference type="Proteomes" id="UP000649617">
    <property type="component" value="Unassembled WGS sequence"/>
</dbReference>
<dbReference type="EMBL" id="CAJNIZ010002496">
    <property type="protein sequence ID" value="CAE7211192.1"/>
    <property type="molecule type" value="Genomic_DNA"/>
</dbReference>
<organism evidence="3 4">
    <name type="scientific">Symbiodinium pilosum</name>
    <name type="common">Dinoflagellate</name>
    <dbReference type="NCBI Taxonomy" id="2952"/>
    <lineage>
        <taxon>Eukaryota</taxon>
        <taxon>Sar</taxon>
        <taxon>Alveolata</taxon>
        <taxon>Dinophyceae</taxon>
        <taxon>Suessiales</taxon>
        <taxon>Symbiodiniaceae</taxon>
        <taxon>Symbiodinium</taxon>
    </lineage>
</organism>
<evidence type="ECO:0000256" key="2">
    <source>
        <dbReference type="ARBA" id="ARBA00022898"/>
    </source>
</evidence>
<dbReference type="GO" id="GO:0008483">
    <property type="term" value="F:transaminase activity"/>
    <property type="evidence" value="ECO:0007669"/>
    <property type="project" value="InterPro"/>
</dbReference>
<dbReference type="AlphaFoldDB" id="A0A812JXR7"/>
<gene>
    <name evidence="3" type="primary">yhxA</name>
    <name evidence="3" type="ORF">SPIL2461_LOCUS2308</name>
</gene>
<dbReference type="InterPro" id="IPR015421">
    <property type="entry name" value="PyrdxlP-dep_Trfase_major"/>
</dbReference>
<comment type="caution">
    <text evidence="3">The sequence shown here is derived from an EMBL/GenBank/DDBJ whole genome shotgun (WGS) entry which is preliminary data.</text>
</comment>
<dbReference type="Gene3D" id="3.40.640.10">
    <property type="entry name" value="Type I PLP-dependent aspartate aminotransferase-like (Major domain)"/>
    <property type="match status" value="1"/>
</dbReference>
<name>A0A812JXR7_SYMPI</name>
<comment type="similarity">
    <text evidence="1">Belongs to the class-III pyridoxal-phosphate-dependent aminotransferase family.</text>
</comment>
<dbReference type="OrthoDB" id="425114at2759"/>
<sequence>MLATLSARRSYHGATGFALAATGDYRRKFGEGGQSGFVKFFNPEPTNFNWSSNNDSSAEAALVALEDQILAEGPDTIAAILIESIVGGGGVLIPPPGYMEGIRSLCDKYSILMICDEVMVGFGRTGQFFAFQHFEGLVPDIVTSGKGLTGSILPLSMVGVRQKIKDYFEDHALGWGATFHAHPVALACAYETVKYLLKEDIVNKVRRLEPIMKEEMEDLVSKHASVKRARCVGLIGCLDLQTPSGQAVQQLGDPLPPAVQYLHEAMLDNGLLALFRPPLLHCAPPLTICE</sequence>
<dbReference type="SUPFAM" id="SSF53383">
    <property type="entry name" value="PLP-dependent transferases"/>
    <property type="match status" value="1"/>
</dbReference>
<keyword evidence="4" id="KW-1185">Reference proteome</keyword>
<dbReference type="InterPro" id="IPR015422">
    <property type="entry name" value="PyrdxlP-dep_Trfase_small"/>
</dbReference>
<evidence type="ECO:0000313" key="4">
    <source>
        <dbReference type="Proteomes" id="UP000649617"/>
    </source>
</evidence>
<dbReference type="PANTHER" id="PTHR43094:SF1">
    <property type="entry name" value="AMINOTRANSFERASE CLASS-III"/>
    <property type="match status" value="1"/>
</dbReference>
<dbReference type="Pfam" id="PF00202">
    <property type="entry name" value="Aminotran_3"/>
    <property type="match status" value="1"/>
</dbReference>
<evidence type="ECO:0000256" key="1">
    <source>
        <dbReference type="ARBA" id="ARBA00008954"/>
    </source>
</evidence>
<dbReference type="InterPro" id="IPR049704">
    <property type="entry name" value="Aminotrans_3_PPA_site"/>
</dbReference>
<dbReference type="InterPro" id="IPR015424">
    <property type="entry name" value="PyrdxlP-dep_Trfase"/>
</dbReference>
<evidence type="ECO:0000313" key="3">
    <source>
        <dbReference type="EMBL" id="CAE7211192.1"/>
    </source>
</evidence>
<keyword evidence="2" id="KW-0663">Pyridoxal phosphate</keyword>
<protein>
    <submittedName>
        <fullName evidence="3">YhxA protein</fullName>
    </submittedName>
</protein>
<dbReference type="Gene3D" id="3.90.1150.10">
    <property type="entry name" value="Aspartate Aminotransferase, domain 1"/>
    <property type="match status" value="1"/>
</dbReference>
<dbReference type="PANTHER" id="PTHR43094">
    <property type="entry name" value="AMINOTRANSFERASE"/>
    <property type="match status" value="1"/>
</dbReference>
<accession>A0A812JXR7</accession>
<dbReference type="GO" id="GO:0030170">
    <property type="term" value="F:pyridoxal phosphate binding"/>
    <property type="evidence" value="ECO:0007669"/>
    <property type="project" value="InterPro"/>
</dbReference>
<proteinExistence type="inferred from homology"/>
<dbReference type="GO" id="GO:0005829">
    <property type="term" value="C:cytosol"/>
    <property type="evidence" value="ECO:0007669"/>
    <property type="project" value="TreeGrafter"/>
</dbReference>